<dbReference type="EMBL" id="AC146937">
    <property type="protein sequence ID" value="AAX95009.1"/>
    <property type="molecule type" value="Genomic_DNA"/>
</dbReference>
<name>Q2QZB2_ORYSJ</name>
<reference evidence="2" key="1">
    <citation type="journal article" date="2005" name="Nature">
        <title>The map-based sequence of the rice genome.</title>
        <authorList>
            <consortium name="International rice genome sequencing project (IRGSP)"/>
            <person name="Matsumoto T."/>
            <person name="Wu J."/>
            <person name="Kanamori H."/>
            <person name="Katayose Y."/>
            <person name="Fujisawa M."/>
            <person name="Namiki N."/>
            <person name="Mizuno H."/>
            <person name="Yamamoto K."/>
            <person name="Antonio B.A."/>
            <person name="Baba T."/>
            <person name="Sakata K."/>
            <person name="Nagamura Y."/>
            <person name="Aoki H."/>
            <person name="Arikawa K."/>
            <person name="Arita K."/>
            <person name="Bito T."/>
            <person name="Chiden Y."/>
            <person name="Fujitsuka N."/>
            <person name="Fukunaka R."/>
            <person name="Hamada M."/>
            <person name="Harada C."/>
            <person name="Hayashi A."/>
            <person name="Hijishita S."/>
            <person name="Honda M."/>
            <person name="Hosokawa S."/>
            <person name="Ichikawa Y."/>
            <person name="Idonuma A."/>
            <person name="Iijima M."/>
            <person name="Ikeda M."/>
            <person name="Ikeno M."/>
            <person name="Ito K."/>
            <person name="Ito S."/>
            <person name="Ito T."/>
            <person name="Ito Y."/>
            <person name="Ito Y."/>
            <person name="Iwabuchi A."/>
            <person name="Kamiya K."/>
            <person name="Karasawa W."/>
            <person name="Kurita K."/>
            <person name="Katagiri S."/>
            <person name="Kikuta A."/>
            <person name="Kobayashi H."/>
            <person name="Kobayashi N."/>
            <person name="Machita K."/>
            <person name="Maehara T."/>
            <person name="Masukawa M."/>
            <person name="Mizubayashi T."/>
            <person name="Mukai Y."/>
            <person name="Nagasaki H."/>
            <person name="Nagata Y."/>
            <person name="Naito S."/>
            <person name="Nakashima M."/>
            <person name="Nakama Y."/>
            <person name="Nakamichi Y."/>
            <person name="Nakamura M."/>
            <person name="Meguro A."/>
            <person name="Negishi M."/>
            <person name="Ohta I."/>
            <person name="Ohta T."/>
            <person name="Okamoto M."/>
            <person name="Ono N."/>
            <person name="Saji S."/>
            <person name="Sakaguchi M."/>
            <person name="Sakai K."/>
            <person name="Shibata M."/>
            <person name="Shimokawa T."/>
            <person name="Song J."/>
            <person name="Takazaki Y."/>
            <person name="Terasawa K."/>
            <person name="Tsugane M."/>
            <person name="Tsuji K."/>
            <person name="Ueda S."/>
            <person name="Waki K."/>
            <person name="Yamagata H."/>
            <person name="Yamamoto M."/>
            <person name="Yamamoto S."/>
            <person name="Yamane H."/>
            <person name="Yoshiki S."/>
            <person name="Yoshihara R."/>
            <person name="Yukawa K."/>
            <person name="Zhong H."/>
            <person name="Yano M."/>
            <person name="Yuan Q."/>
            <person name="Ouyang S."/>
            <person name="Liu J."/>
            <person name="Jones K.M."/>
            <person name="Gansberger K."/>
            <person name="Moffat K."/>
            <person name="Hill J."/>
            <person name="Bera J."/>
            <person name="Fadrosh D."/>
            <person name="Jin S."/>
            <person name="Johri S."/>
            <person name="Kim M."/>
            <person name="Overton L."/>
            <person name="Reardon M."/>
            <person name="Tsitrin T."/>
            <person name="Vuong H."/>
            <person name="Weaver B."/>
            <person name="Ciecko A."/>
            <person name="Tallon L."/>
            <person name="Jackson J."/>
            <person name="Pai G."/>
            <person name="Aken S.V."/>
            <person name="Utterback T."/>
            <person name="Reidmuller S."/>
            <person name="Feldblyum T."/>
            <person name="Hsiao J."/>
            <person name="Zismann V."/>
            <person name="Iobst S."/>
            <person name="de Vazeille A.R."/>
            <person name="Buell C.R."/>
            <person name="Ying K."/>
            <person name="Li Y."/>
            <person name="Lu T."/>
            <person name="Huang Y."/>
            <person name="Zhao Q."/>
            <person name="Feng Q."/>
            <person name="Zhang L."/>
            <person name="Zhu J."/>
            <person name="Weng Q."/>
            <person name="Mu J."/>
            <person name="Lu Y."/>
            <person name="Fan D."/>
            <person name="Liu Y."/>
            <person name="Guan J."/>
            <person name="Zhang Y."/>
            <person name="Yu S."/>
            <person name="Liu X."/>
            <person name="Zhang Y."/>
            <person name="Hong G."/>
            <person name="Han B."/>
            <person name="Choisne N."/>
            <person name="Demange N."/>
            <person name="Orjeda G."/>
            <person name="Samain S."/>
            <person name="Cattolico L."/>
            <person name="Pelletier E."/>
            <person name="Couloux A."/>
            <person name="Segurens B."/>
            <person name="Wincker P."/>
            <person name="D'Hont A."/>
            <person name="Scarpelli C."/>
            <person name="Weissenbach J."/>
            <person name="Salanoubat M."/>
            <person name="Quetier F."/>
            <person name="Yu Y."/>
            <person name="Kim H.R."/>
            <person name="Rambo T."/>
            <person name="Currie J."/>
            <person name="Collura K."/>
            <person name="Luo M."/>
            <person name="Yang T."/>
            <person name="Ammiraju J.S.S."/>
            <person name="Engler F."/>
            <person name="Soderlund C."/>
            <person name="Wing R.A."/>
            <person name="Palmer L.E."/>
            <person name="de la Bastide M."/>
            <person name="Spiegel L."/>
            <person name="Nascimento L."/>
            <person name="Zutavern T."/>
            <person name="O'Shaughnessy A."/>
            <person name="Dike S."/>
            <person name="Dedhia N."/>
            <person name="Preston R."/>
            <person name="Balija V."/>
            <person name="McCombie W.R."/>
            <person name="Chow T."/>
            <person name="Chen H."/>
            <person name="Chung M."/>
            <person name="Chen C."/>
            <person name="Shaw J."/>
            <person name="Wu H."/>
            <person name="Hsiao K."/>
            <person name="Chao Y."/>
            <person name="Chu M."/>
            <person name="Cheng C."/>
            <person name="Hour A."/>
            <person name="Lee P."/>
            <person name="Lin S."/>
            <person name="Lin Y."/>
            <person name="Liou J."/>
            <person name="Liu S."/>
            <person name="Hsing Y."/>
            <person name="Raghuvanshi S."/>
            <person name="Mohanty A."/>
            <person name="Bharti A.K."/>
            <person name="Gaur A."/>
            <person name="Gupta V."/>
            <person name="Kumar D."/>
            <person name="Ravi V."/>
            <person name="Vij S."/>
            <person name="Kapur A."/>
            <person name="Khurana P."/>
            <person name="Khurana P."/>
            <person name="Khurana J.P."/>
            <person name="Tyagi A.K."/>
            <person name="Gaikwad K."/>
            <person name="Singh A."/>
            <person name="Dalal V."/>
            <person name="Srivastava S."/>
            <person name="Dixit A."/>
            <person name="Pal A.K."/>
            <person name="Ghazi I.A."/>
            <person name="Yadav M."/>
            <person name="Pandit A."/>
            <person name="Bhargava A."/>
            <person name="Sureshbabu K."/>
            <person name="Batra K."/>
            <person name="Sharma T.R."/>
            <person name="Mohapatra T."/>
            <person name="Singh N.K."/>
            <person name="Messing J."/>
            <person name="Nelson A.B."/>
            <person name="Fuks G."/>
            <person name="Kavchok S."/>
            <person name="Keizer G."/>
            <person name="Linton E."/>
            <person name="Llaca V."/>
            <person name="Song R."/>
            <person name="Tanyolac B."/>
            <person name="Young S."/>
            <person name="Ho-Il K."/>
            <person name="Hahn J.H."/>
            <person name="Sangsakoo G."/>
            <person name="Vanavichit A."/>
            <person name="de Mattos Luiz.A.T."/>
            <person name="Zimmer P.D."/>
            <person name="Malone G."/>
            <person name="Dellagostin O."/>
            <person name="de Oliveira A.C."/>
            <person name="Bevan M."/>
            <person name="Bancroft I."/>
            <person name="Minx P."/>
            <person name="Cordum H."/>
            <person name="Wilson R."/>
            <person name="Cheng Z."/>
            <person name="Jin W."/>
            <person name="Jiang J."/>
            <person name="Leong S.A."/>
            <person name="Iwama H."/>
            <person name="Gojobori T."/>
            <person name="Itoh T."/>
            <person name="Niimura Y."/>
            <person name="Fujii Y."/>
            <person name="Habara T."/>
            <person name="Sakai H."/>
            <person name="Sato Y."/>
            <person name="Wilson G."/>
            <person name="Kumar K."/>
            <person name="McCouch S."/>
            <person name="Juretic N."/>
            <person name="Hoen D."/>
            <person name="Wright S."/>
            <person name="Bruskiewich R."/>
            <person name="Bureau T."/>
            <person name="Miyao A."/>
            <person name="Hirochika H."/>
            <person name="Nishikawa T."/>
            <person name="Kadowaki K."/>
            <person name="Sugiura M."/>
            <person name="Burr B."/>
            <person name="Sasaki T."/>
        </authorList>
    </citation>
    <scope>NUCLEOTIDE SEQUENCE [LARGE SCALE GENOMIC DNA]</scope>
    <source>
        <strain evidence="2">cv. Nipponbare</strain>
    </source>
</reference>
<organism evidence="1 2">
    <name type="scientific">Oryza sativa subsp. japonica</name>
    <name type="common">Rice</name>
    <dbReference type="NCBI Taxonomy" id="39947"/>
    <lineage>
        <taxon>Eukaryota</taxon>
        <taxon>Viridiplantae</taxon>
        <taxon>Streptophyta</taxon>
        <taxon>Embryophyta</taxon>
        <taxon>Tracheophyta</taxon>
        <taxon>Spermatophyta</taxon>
        <taxon>Magnoliopsida</taxon>
        <taxon>Liliopsida</taxon>
        <taxon>Poales</taxon>
        <taxon>Poaceae</taxon>
        <taxon>BOP clade</taxon>
        <taxon>Oryzoideae</taxon>
        <taxon>Oryzeae</taxon>
        <taxon>Oryzinae</taxon>
        <taxon>Oryza</taxon>
        <taxon>Oryza sativa</taxon>
    </lineage>
</organism>
<proteinExistence type="predicted"/>
<evidence type="ECO:0000313" key="1">
    <source>
        <dbReference type="EMBL" id="AAX95009.1"/>
    </source>
</evidence>
<protein>
    <submittedName>
        <fullName evidence="1">Uncharacterized protein</fullName>
    </submittedName>
</protein>
<reference evidence="2" key="2">
    <citation type="journal article" date="2008" name="Nucleic Acids Res.">
        <title>The rice annotation project database (RAP-DB): 2008 update.</title>
        <authorList>
            <consortium name="The rice annotation project (RAP)"/>
        </authorList>
    </citation>
    <scope>GENOME REANNOTATION</scope>
    <source>
        <strain evidence="2">cv. Nipponbare</strain>
    </source>
</reference>
<gene>
    <name evidence="1" type="ordered locus">LOC_Os11g47090</name>
</gene>
<dbReference type="AlphaFoldDB" id="Q2QZB2"/>
<dbReference type="Proteomes" id="UP000000763">
    <property type="component" value="Chromosome 11"/>
</dbReference>
<accession>Q2QZB2</accession>
<evidence type="ECO:0000313" key="2">
    <source>
        <dbReference type="Proteomes" id="UP000000763"/>
    </source>
</evidence>
<sequence length="43" mass="4745">MESKNQEVVQLQTEVVRIIRKMNVTPQSKGATPAPCRSMSLGT</sequence>